<dbReference type="GO" id="GO:0004713">
    <property type="term" value="F:protein tyrosine kinase activity"/>
    <property type="evidence" value="ECO:0007669"/>
    <property type="project" value="TreeGrafter"/>
</dbReference>
<dbReference type="GO" id="GO:0007420">
    <property type="term" value="P:brain development"/>
    <property type="evidence" value="ECO:0007669"/>
    <property type="project" value="TreeGrafter"/>
</dbReference>
<dbReference type="Gene3D" id="1.10.510.10">
    <property type="entry name" value="Transferase(Phosphotransferase) domain 1"/>
    <property type="match status" value="1"/>
</dbReference>
<dbReference type="PANTHER" id="PTHR24417">
    <property type="entry name" value="SERINE/THREONINE-PROTEIN KINASE LMTK1"/>
    <property type="match status" value="1"/>
</dbReference>
<dbReference type="SUPFAM" id="SSF56112">
    <property type="entry name" value="Protein kinase-like (PK-like)"/>
    <property type="match status" value="1"/>
</dbReference>
<name>A0A060Y4W8_ONCMY</name>
<organism evidence="2 3">
    <name type="scientific">Oncorhynchus mykiss</name>
    <name type="common">Rainbow trout</name>
    <name type="synonym">Salmo gairdneri</name>
    <dbReference type="NCBI Taxonomy" id="8022"/>
    <lineage>
        <taxon>Eukaryota</taxon>
        <taxon>Metazoa</taxon>
        <taxon>Chordata</taxon>
        <taxon>Craniata</taxon>
        <taxon>Vertebrata</taxon>
        <taxon>Euteleostomi</taxon>
        <taxon>Actinopterygii</taxon>
        <taxon>Neopterygii</taxon>
        <taxon>Teleostei</taxon>
        <taxon>Protacanthopterygii</taxon>
        <taxon>Salmoniformes</taxon>
        <taxon>Salmonidae</taxon>
        <taxon>Salmoninae</taxon>
        <taxon>Oncorhynchus</taxon>
    </lineage>
</organism>
<dbReference type="STRING" id="8022.A0A060Y4W8"/>
<evidence type="ECO:0000259" key="1">
    <source>
        <dbReference type="Pfam" id="PF07714"/>
    </source>
</evidence>
<feature type="domain" description="Serine-threonine/tyrosine-protein kinase catalytic" evidence="1">
    <location>
        <begin position="24"/>
        <end position="94"/>
    </location>
</feature>
<dbReference type="Pfam" id="PF07714">
    <property type="entry name" value="PK_Tyr_Ser-Thr"/>
    <property type="match status" value="1"/>
</dbReference>
<dbReference type="PaxDb" id="8022-A0A060Y4W8"/>
<gene>
    <name evidence="2" type="ORF">GSONMT00006694001</name>
</gene>
<dbReference type="PANTHER" id="PTHR24417:SF0">
    <property type="entry name" value="SERINE_THREONINE-PROTEIN KINASE LMTK1"/>
    <property type="match status" value="1"/>
</dbReference>
<sequence length="186" mass="21592">MLHVLFFSCDVEWVSVVFLFSLRSLGVTIWELFELGNQPYRQYSDRQVLTYAVREQQLRLPKPLLKIPLAERWYEVMQFCWLQPDQRPNTEEVHLLLSYLCAKGASEAEEDFERRWNSLRPNPNADQRSSSLHHGAGALATGTSCSGHFLWLMTTLYSVGFFLMSRTRCASQKKTETALFSITLVY</sequence>
<dbReference type="EMBL" id="FR907459">
    <property type="protein sequence ID" value="CDQ86736.1"/>
    <property type="molecule type" value="Genomic_DNA"/>
</dbReference>
<reference evidence="2" key="1">
    <citation type="journal article" date="2014" name="Nat. Commun.">
        <title>The rainbow trout genome provides novel insights into evolution after whole-genome duplication in vertebrates.</title>
        <authorList>
            <person name="Berthelot C."/>
            <person name="Brunet F."/>
            <person name="Chalopin D."/>
            <person name="Juanchich A."/>
            <person name="Bernard M."/>
            <person name="Noel B."/>
            <person name="Bento P."/>
            <person name="Da Silva C."/>
            <person name="Labadie K."/>
            <person name="Alberti A."/>
            <person name="Aury J.M."/>
            <person name="Louis A."/>
            <person name="Dehais P."/>
            <person name="Bardou P."/>
            <person name="Montfort J."/>
            <person name="Klopp C."/>
            <person name="Cabau C."/>
            <person name="Gaspin C."/>
            <person name="Thorgaard G.H."/>
            <person name="Boussaha M."/>
            <person name="Quillet E."/>
            <person name="Guyomard R."/>
            <person name="Galiana D."/>
            <person name="Bobe J."/>
            <person name="Volff J.N."/>
            <person name="Genet C."/>
            <person name="Wincker P."/>
            <person name="Jaillon O."/>
            <person name="Roest Crollius H."/>
            <person name="Guiguen Y."/>
        </authorList>
    </citation>
    <scope>NUCLEOTIDE SEQUENCE [LARGE SCALE GENOMIC DNA]</scope>
</reference>
<reference evidence="2" key="2">
    <citation type="submission" date="2014-03" db="EMBL/GenBank/DDBJ databases">
        <authorList>
            <person name="Genoscope - CEA"/>
        </authorList>
    </citation>
    <scope>NUCLEOTIDE SEQUENCE</scope>
</reference>
<dbReference type="InterPro" id="IPR001245">
    <property type="entry name" value="Ser-Thr/Tyr_kinase_cat_dom"/>
</dbReference>
<dbReference type="Proteomes" id="UP000193380">
    <property type="component" value="Unassembled WGS sequence"/>
</dbReference>
<dbReference type="AlphaFoldDB" id="A0A060Y4W8"/>
<dbReference type="InterPro" id="IPR011009">
    <property type="entry name" value="Kinase-like_dom_sf"/>
</dbReference>
<accession>A0A060Y4W8</accession>
<evidence type="ECO:0000313" key="3">
    <source>
        <dbReference type="Proteomes" id="UP000193380"/>
    </source>
</evidence>
<evidence type="ECO:0000313" key="2">
    <source>
        <dbReference type="EMBL" id="CDQ86736.1"/>
    </source>
</evidence>
<proteinExistence type="predicted"/>
<protein>
    <recommendedName>
        <fullName evidence="1">Serine-threonine/tyrosine-protein kinase catalytic domain-containing protein</fullName>
    </recommendedName>
</protein>